<keyword evidence="3 7" id="KW-0436">Ligase</keyword>
<dbReference type="SUPFAM" id="SSF56317">
    <property type="entry name" value="Carbon-nitrogen hydrolase"/>
    <property type="match status" value="1"/>
</dbReference>
<keyword evidence="11" id="KW-1185">Reference proteome</keyword>
<comment type="caution">
    <text evidence="10">The sequence shown here is derived from an EMBL/GenBank/DDBJ whole genome shotgun (WGS) entry which is preliminary data.</text>
</comment>
<dbReference type="Pfam" id="PF02540">
    <property type="entry name" value="NAD_synthase"/>
    <property type="match status" value="1"/>
</dbReference>
<keyword evidence="5 7" id="KW-0067">ATP-binding</keyword>
<dbReference type="GO" id="GO:0005524">
    <property type="term" value="F:ATP binding"/>
    <property type="evidence" value="ECO:0007669"/>
    <property type="project" value="UniProtKB-UniRule"/>
</dbReference>
<feature type="binding site" evidence="7">
    <location>
        <position position="203"/>
    </location>
    <ligand>
        <name>L-glutamine</name>
        <dbReference type="ChEBI" id="CHEBI:58359"/>
    </ligand>
</feature>
<keyword evidence="6 7" id="KW-0520">NAD</keyword>
<dbReference type="InterPro" id="IPR036526">
    <property type="entry name" value="C-N_Hydrolase_sf"/>
</dbReference>
<dbReference type="InterPro" id="IPR014445">
    <property type="entry name" value="Gln-dep_NAD_synthase"/>
</dbReference>
<dbReference type="CDD" id="cd00553">
    <property type="entry name" value="NAD_synthase"/>
    <property type="match status" value="1"/>
</dbReference>
<dbReference type="NCBIfam" id="NF002730">
    <property type="entry name" value="PRK02628.1"/>
    <property type="match status" value="1"/>
</dbReference>
<feature type="active site" description="Nucleophile; for glutaminase activity" evidence="7">
    <location>
        <position position="176"/>
    </location>
</feature>
<evidence type="ECO:0000256" key="2">
    <source>
        <dbReference type="ARBA" id="ARBA00007145"/>
    </source>
</evidence>
<evidence type="ECO:0000256" key="6">
    <source>
        <dbReference type="ARBA" id="ARBA00023027"/>
    </source>
</evidence>
<evidence type="ECO:0000256" key="1">
    <source>
        <dbReference type="ARBA" id="ARBA00005188"/>
    </source>
</evidence>
<dbReference type="InterPro" id="IPR041856">
    <property type="entry name" value="NAD+_synth_C"/>
</dbReference>
<dbReference type="EMBL" id="ANOH01000206">
    <property type="protein sequence ID" value="EMI55655.1"/>
    <property type="molecule type" value="Genomic_DNA"/>
</dbReference>
<dbReference type="InterPro" id="IPR014729">
    <property type="entry name" value="Rossmann-like_a/b/a_fold"/>
</dbReference>
<feature type="binding site" evidence="7">
    <location>
        <position position="490"/>
    </location>
    <ligand>
        <name>deamido-NAD(+)</name>
        <dbReference type="ChEBI" id="CHEBI:58437"/>
        <note>ligand shared between two neighboring subunits</note>
    </ligand>
</feature>
<evidence type="ECO:0000313" key="10">
    <source>
        <dbReference type="EMBL" id="EMI55655.1"/>
    </source>
</evidence>
<reference evidence="10 11" key="1">
    <citation type="journal article" date="2013" name="Mar. Genomics">
        <title>Expression of sulfatases in Rhodopirellula baltica and the diversity of sulfatases in the genus Rhodopirellula.</title>
        <authorList>
            <person name="Wegner C.E."/>
            <person name="Richter-Heitmann T."/>
            <person name="Klindworth A."/>
            <person name="Klockow C."/>
            <person name="Richter M."/>
            <person name="Achstetter T."/>
            <person name="Glockner F.O."/>
            <person name="Harder J."/>
        </authorList>
    </citation>
    <scope>NUCLEOTIDE SEQUENCE [LARGE SCALE GENOMIC DNA]</scope>
    <source>
        <strain evidence="10 11">SM41</strain>
    </source>
</reference>
<dbReference type="RefSeq" id="WP_008679430.1">
    <property type="nucleotide sequence ID" value="NZ_ANOH01000206.1"/>
</dbReference>
<gene>
    <name evidence="7" type="primary">nadE</name>
    <name evidence="10" type="ORF">RSSM_02940</name>
</gene>
<dbReference type="Pfam" id="PF00795">
    <property type="entry name" value="CN_hydrolase"/>
    <property type="match status" value="1"/>
</dbReference>
<dbReference type="Gene3D" id="1.10.10.1140">
    <property type="entry name" value="Glutamine-dependent NAD+ synthetase, C-terminal domain"/>
    <property type="match status" value="1"/>
</dbReference>
<dbReference type="CDD" id="cd07570">
    <property type="entry name" value="GAT_Gln-NAD-synth"/>
    <property type="match status" value="1"/>
</dbReference>
<evidence type="ECO:0000256" key="5">
    <source>
        <dbReference type="ARBA" id="ARBA00022840"/>
    </source>
</evidence>
<evidence type="ECO:0000256" key="8">
    <source>
        <dbReference type="PIRNR" id="PIRNR006630"/>
    </source>
</evidence>
<proteinExistence type="inferred from homology"/>
<evidence type="ECO:0000256" key="3">
    <source>
        <dbReference type="ARBA" id="ARBA00022598"/>
    </source>
</evidence>
<dbReference type="GO" id="GO:0009435">
    <property type="term" value="P:NAD+ biosynthetic process"/>
    <property type="evidence" value="ECO:0007669"/>
    <property type="project" value="UniProtKB-UniRule"/>
</dbReference>
<accession>M5U2J0</accession>
<dbReference type="UniPathway" id="UPA00253">
    <property type="reaction ID" value="UER00334"/>
</dbReference>
<dbReference type="HAMAP" id="MF_02090">
    <property type="entry name" value="NadE_glutamine_dep"/>
    <property type="match status" value="1"/>
</dbReference>
<dbReference type="SUPFAM" id="SSF52402">
    <property type="entry name" value="Adenine nucleotide alpha hydrolases-like"/>
    <property type="match status" value="1"/>
</dbReference>
<evidence type="ECO:0000256" key="4">
    <source>
        <dbReference type="ARBA" id="ARBA00022741"/>
    </source>
</evidence>
<evidence type="ECO:0000259" key="9">
    <source>
        <dbReference type="PROSITE" id="PS50263"/>
    </source>
</evidence>
<comment type="function">
    <text evidence="7">Catalyzes the ATP-dependent amidation of deamido-NAD to form NAD. Uses L-glutamine as a nitrogen source.</text>
</comment>
<dbReference type="Proteomes" id="UP000011885">
    <property type="component" value="Unassembled WGS sequence"/>
</dbReference>
<sequence>MANEVIPDPLRQHGYYRTTAASPELRVADPAFNVAASIETIRQFEDSDLVVLPELGITGYTCGDLFATKQLLRAALDGLMRLAESTVGRSGLVVAGLPMEVGTSLMNVAAVIGNGRVHGVVPKTFLPTYREFYEGRHFRAASQSDPATISLGRQAVPFGTDLLFRDGDALVAVEICEDLWVPVPPSSHAVIAGANVVVNLSASNETVGKAQWRRDLVVSQSGRLICGYVYASAGGDESTSDLVFGGHCLIAENGSLLGTSRRIGDGEQPVLPGATALTRDLDLQKLAHDRRVIGSFDDFRDSLPRPYRTIDVGRDDSASSADENAAVKSRTRVIRRIDPHPFVPDNFAEREERCAEILAIQTGGLVKRLSGLPDDLPLAIGVSGGLDSTLALLVAVGAVDHLQRDRGVIKALVMPGFGTTDHTRDNALELVQRLGVTCQNVDIRQLSLDTFVGLEHSPMGIEVDAKTEIAALQARLQATPDDAYDLVFENVQARMRTLLLMSRGFVLGTGDLSEQALGWSTYNGDHMSMYNVNCSIPKTLVRYLVRYIADHRYDEQMRTLLHEIADTPISPELLPPTTDGKIRQSTEASLGPYELHDFFLYHFIRSGCDAAKLHFLASQAEFSEPHSEETITRTLQTFIRRFFNSQYKRNCVPDGPKVGSVSLSPRGDWRMPADASSNAFDFHPKNEDRK</sequence>
<protein>
    <recommendedName>
        <fullName evidence="7 8">Glutamine-dependent NAD(+) synthetase</fullName>
        <ecNumber evidence="7 8">6.3.5.1</ecNumber>
    </recommendedName>
    <alternativeName>
        <fullName evidence="7 8">NAD(+) synthase [glutamine-hydrolyzing]</fullName>
    </alternativeName>
</protein>
<feature type="domain" description="CN hydrolase" evidence="9">
    <location>
        <begin position="16"/>
        <end position="283"/>
    </location>
</feature>
<dbReference type="InterPro" id="IPR003010">
    <property type="entry name" value="C-N_Hydrolase"/>
</dbReference>
<name>M5U2J0_9BACT</name>
<dbReference type="PANTHER" id="PTHR23090:SF9">
    <property type="entry name" value="GLUTAMINE-DEPENDENT NAD(+) SYNTHETASE"/>
    <property type="match status" value="1"/>
</dbReference>
<dbReference type="GO" id="GO:0005737">
    <property type="term" value="C:cytoplasm"/>
    <property type="evidence" value="ECO:0007669"/>
    <property type="project" value="InterPro"/>
</dbReference>
<dbReference type="PIRSF" id="PIRSF006630">
    <property type="entry name" value="NADS_GAT"/>
    <property type="match status" value="1"/>
</dbReference>
<evidence type="ECO:0000256" key="7">
    <source>
        <dbReference type="HAMAP-Rule" id="MF_02090"/>
    </source>
</evidence>
<dbReference type="Gene3D" id="3.40.50.620">
    <property type="entry name" value="HUPs"/>
    <property type="match status" value="1"/>
</dbReference>
<feature type="binding site" evidence="7">
    <location>
        <position position="648"/>
    </location>
    <ligand>
        <name>deamido-NAD(+)</name>
        <dbReference type="ChEBI" id="CHEBI:58437"/>
        <note>ligand shared between two neighboring subunits</note>
    </ligand>
</feature>
<comment type="catalytic activity">
    <reaction evidence="7 8">
        <text>deamido-NAD(+) + L-glutamine + ATP + H2O = L-glutamate + AMP + diphosphate + NAD(+) + H(+)</text>
        <dbReference type="Rhea" id="RHEA:24384"/>
        <dbReference type="ChEBI" id="CHEBI:15377"/>
        <dbReference type="ChEBI" id="CHEBI:15378"/>
        <dbReference type="ChEBI" id="CHEBI:29985"/>
        <dbReference type="ChEBI" id="CHEBI:30616"/>
        <dbReference type="ChEBI" id="CHEBI:33019"/>
        <dbReference type="ChEBI" id="CHEBI:57540"/>
        <dbReference type="ChEBI" id="CHEBI:58359"/>
        <dbReference type="ChEBI" id="CHEBI:58437"/>
        <dbReference type="ChEBI" id="CHEBI:456215"/>
        <dbReference type="EC" id="6.3.5.1"/>
    </reaction>
</comment>
<feature type="binding site" evidence="7">
    <location>
        <begin position="519"/>
        <end position="522"/>
    </location>
    <ligand>
        <name>deamido-NAD(+)</name>
        <dbReference type="ChEBI" id="CHEBI:58437"/>
        <note>ligand shared between two neighboring subunits</note>
    </ligand>
</feature>
<dbReference type="Gene3D" id="3.60.110.10">
    <property type="entry name" value="Carbon-nitrogen hydrolase"/>
    <property type="match status" value="1"/>
</dbReference>
<feature type="binding site" evidence="7">
    <location>
        <position position="509"/>
    </location>
    <ligand>
        <name>ATP</name>
        <dbReference type="ChEBI" id="CHEBI:30616"/>
    </ligand>
</feature>
<feature type="binding site" evidence="7">
    <location>
        <begin position="381"/>
        <end position="388"/>
    </location>
    <ligand>
        <name>ATP</name>
        <dbReference type="ChEBI" id="CHEBI:30616"/>
    </ligand>
</feature>
<evidence type="ECO:0000313" key="11">
    <source>
        <dbReference type="Proteomes" id="UP000011885"/>
    </source>
</evidence>
<dbReference type="PANTHER" id="PTHR23090">
    <property type="entry name" value="NH 3 /GLUTAMINE-DEPENDENT NAD + SYNTHETASE"/>
    <property type="match status" value="1"/>
</dbReference>
<dbReference type="EC" id="6.3.5.1" evidence="7 8"/>
<feature type="active site" description="For glutaminase activity" evidence="7">
    <location>
        <position position="123"/>
    </location>
</feature>
<dbReference type="AlphaFoldDB" id="M5U2J0"/>
<dbReference type="GO" id="GO:0003952">
    <property type="term" value="F:NAD+ synthase (glutamine-hydrolyzing) activity"/>
    <property type="evidence" value="ECO:0007669"/>
    <property type="project" value="UniProtKB-UniRule"/>
</dbReference>
<dbReference type="GO" id="GO:0004359">
    <property type="term" value="F:glutaminase activity"/>
    <property type="evidence" value="ECO:0007669"/>
    <property type="project" value="InterPro"/>
</dbReference>
<dbReference type="InterPro" id="IPR003694">
    <property type="entry name" value="NAD_synthase"/>
</dbReference>
<feature type="active site" description="Proton acceptor; for glutaminase activity" evidence="7">
    <location>
        <position position="54"/>
    </location>
</feature>
<feature type="binding site" evidence="7">
    <location>
        <position position="209"/>
    </location>
    <ligand>
        <name>L-glutamine</name>
        <dbReference type="ChEBI" id="CHEBI:58359"/>
    </ligand>
</feature>
<comment type="similarity">
    <text evidence="2 7 8">In the C-terminal section; belongs to the NAD synthetase family.</text>
</comment>
<dbReference type="PROSITE" id="PS50263">
    <property type="entry name" value="CN_HYDROLASE"/>
    <property type="match status" value="1"/>
</dbReference>
<feature type="binding site" evidence="7">
    <location>
        <position position="514"/>
    </location>
    <ligand>
        <name>deamido-NAD(+)</name>
        <dbReference type="ChEBI" id="CHEBI:58437"/>
        <note>ligand shared between two neighboring subunits</note>
    </ligand>
</feature>
<feature type="binding site" evidence="7">
    <location>
        <position position="129"/>
    </location>
    <ligand>
        <name>L-glutamine</name>
        <dbReference type="ChEBI" id="CHEBI:58359"/>
    </ligand>
</feature>
<dbReference type="PATRIC" id="fig|1263870.3.peg.3124"/>
<comment type="pathway">
    <text evidence="1 7 8">Cofactor biosynthesis; NAD(+) biosynthesis; NAD(+) from deamido-NAD(+) (L-Gln route): step 1/1.</text>
</comment>
<keyword evidence="4 7" id="KW-0547">Nucleotide-binding</keyword>
<dbReference type="InterPro" id="IPR022310">
    <property type="entry name" value="NAD/GMP_synthase"/>
</dbReference>
<dbReference type="GO" id="GO:0008795">
    <property type="term" value="F:NAD+ synthase activity"/>
    <property type="evidence" value="ECO:0007669"/>
    <property type="project" value="UniProtKB-UniRule"/>
</dbReference>
<organism evidence="10 11">
    <name type="scientific">Rhodopirellula sallentina SM41</name>
    <dbReference type="NCBI Taxonomy" id="1263870"/>
    <lineage>
        <taxon>Bacteria</taxon>
        <taxon>Pseudomonadati</taxon>
        <taxon>Planctomycetota</taxon>
        <taxon>Planctomycetia</taxon>
        <taxon>Pirellulales</taxon>
        <taxon>Pirellulaceae</taxon>
        <taxon>Rhodopirellula</taxon>
    </lineage>
</organism>